<evidence type="ECO:0000259" key="3">
    <source>
        <dbReference type="Pfam" id="PF06725"/>
    </source>
</evidence>
<dbReference type="GO" id="GO:0004553">
    <property type="term" value="F:hydrolase activity, hydrolyzing O-glycosyl compounds"/>
    <property type="evidence" value="ECO:0007669"/>
    <property type="project" value="InterPro"/>
</dbReference>
<dbReference type="CDD" id="cd14667">
    <property type="entry name" value="3D_containing_proteins"/>
    <property type="match status" value="1"/>
</dbReference>
<sequence length="179" mass="19007">MKTICNICKKSMRAAALTAICILCFSFTAFAGTETSDKGPGVPQVEEPTEPAELKEGDSLGIFKTTGYCSCEKCSKGSGLTYSGTTPTPNHTISADLTLLPLGTKVKINDIVYTVEDMGGGVDGRKIDIYYGSHEDALAHGLSNTEVFFVSKPEEKKVEAPAEETKPSRPLNGPGDAYS</sequence>
<evidence type="ECO:0000313" key="5">
    <source>
        <dbReference type="Proteomes" id="UP000005384"/>
    </source>
</evidence>
<reference evidence="4 5" key="1">
    <citation type="submission" date="2011-08" db="EMBL/GenBank/DDBJ databases">
        <title>The Genome Sequence of Clostridium hathewayi WAL-18680.</title>
        <authorList>
            <consortium name="The Broad Institute Genome Sequencing Platform"/>
            <person name="Earl A."/>
            <person name="Ward D."/>
            <person name="Feldgarden M."/>
            <person name="Gevers D."/>
            <person name="Finegold S.M."/>
            <person name="Summanen P.H."/>
            <person name="Molitoris D.R."/>
            <person name="Song M."/>
            <person name="Daigneault M."/>
            <person name="Allen-Vercoe E."/>
            <person name="Young S.K."/>
            <person name="Zeng Q."/>
            <person name="Gargeya S."/>
            <person name="Fitzgerald M."/>
            <person name="Haas B."/>
            <person name="Abouelleil A."/>
            <person name="Alvarado L."/>
            <person name="Arachchi H.M."/>
            <person name="Berlin A."/>
            <person name="Brown A."/>
            <person name="Chapman S.B."/>
            <person name="Chen Z."/>
            <person name="Dunbar C."/>
            <person name="Freedman E."/>
            <person name="Gearin G."/>
            <person name="Gellesch M."/>
            <person name="Goldberg J."/>
            <person name="Griggs A."/>
            <person name="Gujja S."/>
            <person name="Heiman D."/>
            <person name="Howarth C."/>
            <person name="Larson L."/>
            <person name="Lui A."/>
            <person name="MacDonald P.J.P."/>
            <person name="Montmayeur A."/>
            <person name="Murphy C."/>
            <person name="Neiman D."/>
            <person name="Pearson M."/>
            <person name="Priest M."/>
            <person name="Roberts A."/>
            <person name="Saif S."/>
            <person name="Shea T."/>
            <person name="Shenoy N."/>
            <person name="Sisk P."/>
            <person name="Stolte C."/>
            <person name="Sykes S."/>
            <person name="Wortman J."/>
            <person name="Nusbaum C."/>
            <person name="Birren B."/>
        </authorList>
    </citation>
    <scope>NUCLEOTIDE SEQUENCE [LARGE SCALE GENOMIC DNA]</scope>
    <source>
        <strain evidence="4 5">WAL-18680</strain>
    </source>
</reference>
<evidence type="ECO:0000256" key="2">
    <source>
        <dbReference type="SAM" id="SignalP"/>
    </source>
</evidence>
<accession>G5IK74</accession>
<evidence type="ECO:0000313" key="4">
    <source>
        <dbReference type="EMBL" id="EHI58138.1"/>
    </source>
</evidence>
<dbReference type="AlphaFoldDB" id="G5IK74"/>
<proteinExistence type="predicted"/>
<dbReference type="PATRIC" id="fig|742737.3.peg.3886"/>
<feature type="signal peptide" evidence="2">
    <location>
        <begin position="1"/>
        <end position="31"/>
    </location>
</feature>
<feature type="chain" id="PRO_5003478704" description="3D domain-containing protein" evidence="2">
    <location>
        <begin position="32"/>
        <end position="179"/>
    </location>
</feature>
<comment type="caution">
    <text evidence="4">The sequence shown here is derived from an EMBL/GenBank/DDBJ whole genome shotgun (WGS) entry which is preliminary data.</text>
</comment>
<dbReference type="HOGENOM" id="CLU_1501540_0_0_9"/>
<dbReference type="RefSeq" id="WP_006781893.1">
    <property type="nucleotide sequence ID" value="NZ_CP040506.1"/>
</dbReference>
<feature type="compositionally biased region" description="Basic and acidic residues" evidence="1">
    <location>
        <begin position="155"/>
        <end position="167"/>
    </location>
</feature>
<gene>
    <name evidence="4" type="ORF">HMPREF9473_03902</name>
</gene>
<dbReference type="Gene3D" id="2.40.40.10">
    <property type="entry name" value="RlpA-like domain"/>
    <property type="match status" value="1"/>
</dbReference>
<dbReference type="InterPro" id="IPR010611">
    <property type="entry name" value="3D_dom"/>
</dbReference>
<dbReference type="InterPro" id="IPR059180">
    <property type="entry name" value="3D_YorM"/>
</dbReference>
<feature type="domain" description="3D" evidence="3">
    <location>
        <begin position="92"/>
        <end position="147"/>
    </location>
</feature>
<dbReference type="InterPro" id="IPR036908">
    <property type="entry name" value="RlpA-like_sf"/>
</dbReference>
<dbReference type="Pfam" id="PF06725">
    <property type="entry name" value="3D"/>
    <property type="match status" value="1"/>
</dbReference>
<feature type="region of interest" description="Disordered" evidence="1">
    <location>
        <begin position="155"/>
        <end position="179"/>
    </location>
</feature>
<dbReference type="GO" id="GO:0009254">
    <property type="term" value="P:peptidoglycan turnover"/>
    <property type="evidence" value="ECO:0007669"/>
    <property type="project" value="InterPro"/>
</dbReference>
<dbReference type="OrthoDB" id="9798935at2"/>
<keyword evidence="5" id="KW-1185">Reference proteome</keyword>
<protein>
    <recommendedName>
        <fullName evidence="3">3D domain-containing protein</fullName>
    </recommendedName>
</protein>
<dbReference type="Proteomes" id="UP000005384">
    <property type="component" value="Unassembled WGS sequence"/>
</dbReference>
<keyword evidence="2" id="KW-0732">Signal</keyword>
<name>G5IK74_9FIRM</name>
<dbReference type="SUPFAM" id="SSF50685">
    <property type="entry name" value="Barwin-like endoglucanases"/>
    <property type="match status" value="1"/>
</dbReference>
<organism evidence="4 5">
    <name type="scientific">Hungatella hathewayi WAL-18680</name>
    <dbReference type="NCBI Taxonomy" id="742737"/>
    <lineage>
        <taxon>Bacteria</taxon>
        <taxon>Bacillati</taxon>
        <taxon>Bacillota</taxon>
        <taxon>Clostridia</taxon>
        <taxon>Lachnospirales</taxon>
        <taxon>Lachnospiraceae</taxon>
        <taxon>Hungatella</taxon>
    </lineage>
</organism>
<dbReference type="EMBL" id="ADLN01000107">
    <property type="protein sequence ID" value="EHI58138.1"/>
    <property type="molecule type" value="Genomic_DNA"/>
</dbReference>
<evidence type="ECO:0000256" key="1">
    <source>
        <dbReference type="SAM" id="MobiDB-lite"/>
    </source>
</evidence>
<dbReference type="GO" id="GO:0019867">
    <property type="term" value="C:outer membrane"/>
    <property type="evidence" value="ECO:0007669"/>
    <property type="project" value="InterPro"/>
</dbReference>